<protein>
    <submittedName>
        <fullName evidence="1">Uncharacterized protein</fullName>
    </submittedName>
</protein>
<organism evidence="1 2">
    <name type="scientific">Metabacillus arenae</name>
    <dbReference type="NCBI Taxonomy" id="2771434"/>
    <lineage>
        <taxon>Bacteria</taxon>
        <taxon>Bacillati</taxon>
        <taxon>Bacillota</taxon>
        <taxon>Bacilli</taxon>
        <taxon>Bacillales</taxon>
        <taxon>Bacillaceae</taxon>
        <taxon>Metabacillus</taxon>
    </lineage>
</organism>
<sequence>MKRTITDKIRNRHMIHGNRYTEDLEWTVRKFEKALKEINEKCVQCDSKGQKINGDEIGEIVIKALDI</sequence>
<dbReference type="Proteomes" id="UP000626844">
    <property type="component" value="Unassembled WGS sequence"/>
</dbReference>
<comment type="caution">
    <text evidence="1">The sequence shown here is derived from an EMBL/GenBank/DDBJ whole genome shotgun (WGS) entry which is preliminary data.</text>
</comment>
<evidence type="ECO:0000313" key="1">
    <source>
        <dbReference type="EMBL" id="MBD1379105.1"/>
    </source>
</evidence>
<dbReference type="EMBL" id="JACXAI010000002">
    <property type="protein sequence ID" value="MBD1379105.1"/>
    <property type="molecule type" value="Genomic_DNA"/>
</dbReference>
<gene>
    <name evidence="1" type="ORF">IC621_02575</name>
</gene>
<evidence type="ECO:0000313" key="2">
    <source>
        <dbReference type="Proteomes" id="UP000626844"/>
    </source>
</evidence>
<dbReference type="AlphaFoldDB" id="A0A926NDE9"/>
<proteinExistence type="predicted"/>
<dbReference type="RefSeq" id="WP_191155420.1">
    <property type="nucleotide sequence ID" value="NZ_JACXAI010000002.1"/>
</dbReference>
<name>A0A926NDE9_9BACI</name>
<accession>A0A926NDE9</accession>
<reference evidence="1" key="1">
    <citation type="submission" date="2020-09" db="EMBL/GenBank/DDBJ databases">
        <title>A novel bacterium of genus Bacillus, isolated from South China Sea.</title>
        <authorList>
            <person name="Huang H."/>
            <person name="Mo K."/>
            <person name="Hu Y."/>
        </authorList>
    </citation>
    <scope>NUCLEOTIDE SEQUENCE</scope>
    <source>
        <strain evidence="1">IB182487</strain>
    </source>
</reference>
<keyword evidence="2" id="KW-1185">Reference proteome</keyword>